<keyword evidence="2" id="KW-1003">Cell membrane</keyword>
<evidence type="ECO:0000256" key="4">
    <source>
        <dbReference type="ARBA" id="ARBA00022989"/>
    </source>
</evidence>
<evidence type="ECO:0000256" key="5">
    <source>
        <dbReference type="ARBA" id="ARBA00023136"/>
    </source>
</evidence>
<keyword evidence="3 6" id="KW-0812">Transmembrane</keyword>
<dbReference type="PANTHER" id="PTHR30572:SF18">
    <property type="entry name" value="ABC-TYPE MACROLIDE FAMILY EXPORT SYSTEM PERMEASE COMPONENT 2"/>
    <property type="match status" value="1"/>
</dbReference>
<comment type="subcellular location">
    <subcellularLocation>
        <location evidence="1">Cell membrane</location>
        <topology evidence="1">Multi-pass membrane protein</topology>
    </subcellularLocation>
</comment>
<gene>
    <name evidence="9" type="ORF">FPZ43_02555</name>
</gene>
<sequence length="788" mass="87679">MLKNYIKTAWRNIVHNKTAALINIGGLALGMAVSFMLLLYVYNEWSFDKYHPKSDRLYQVFKNQPFSGEIRTKAFTPQKLAAVLKKDFPEVENVARINEARDFLVAYKNKAIKLNTVAVDPSLLQMFSFDVIYGSDATALNDPSSIILTQSSATAIFGKQNPVGQVVKFANQFPLKVNAVIADNPQNSSFTFKAVIPWAAFIAQAPWLKDENWDNYSYFTYVLLKKGATAATVNGKIANLIGKHYAPDKNIKLFIYPFTRLHLYGDFENGINVGGSIQYVRLFLFLAIGILFIACVNFMNLSTAQSQKRAREVGVRKAIGAGRAGLIAQFLGESLLMAVCALLVATILTIIFFPVFASLVGVDLHIPYTNYWVWFAAVAITIITGLLAGSYPALFLSSFNPVKVLKGQFAGGKKTVLPRQALVVIQFTFAICLIISSAFIYRQIRFIADRPVGYNKNGLIEMPIDGAMFNSFESFRRDAIEAGAITNAAVISEPITNVTGASWNNTWPGQLPGEEKTPIDCFGVTYHFIDTYQLKITEGRDFYKSRPSDSTAVVLNRAAVKLMRLIEPIGKTINWMGANRQVIGVVDDFVWGSPYAPVKPTIIGFMKDWVGNIGLRLNPKASVATSLSSLQSIYKKYNPEYPFDYRFTDESFSHKFHKEKILGTMAVIFTCLAIVISCLGLIGLATFSAEQRRKEISIRKVLGATISNIWIKLSFEFILLVFIAFVIGSAISWYGVNKWLSQYAYHTSLNVWVFILTLATSLLICMFAVSCQAIKAAMVNPVKNLRAE</sequence>
<evidence type="ECO:0000256" key="1">
    <source>
        <dbReference type="ARBA" id="ARBA00004651"/>
    </source>
</evidence>
<keyword evidence="5 6" id="KW-0472">Membrane</keyword>
<feature type="transmembrane region" description="Helical" evidence="6">
    <location>
        <begin position="279"/>
        <end position="301"/>
    </location>
</feature>
<dbReference type="RefSeq" id="WP_146380273.1">
    <property type="nucleotide sequence ID" value="NZ_VOEJ01000001.1"/>
</dbReference>
<name>A0A563UJ44_9SPHI</name>
<feature type="domain" description="ABC3 transporter permease C-terminal" evidence="7">
    <location>
        <begin position="668"/>
        <end position="780"/>
    </location>
</feature>
<feature type="transmembrane region" description="Helical" evidence="6">
    <location>
        <begin position="709"/>
        <end position="731"/>
    </location>
</feature>
<comment type="caution">
    <text evidence="9">The sequence shown here is derived from an EMBL/GenBank/DDBJ whole genome shotgun (WGS) entry which is preliminary data.</text>
</comment>
<feature type="transmembrane region" description="Helical" evidence="6">
    <location>
        <begin position="421"/>
        <end position="441"/>
    </location>
</feature>
<dbReference type="GO" id="GO:0022857">
    <property type="term" value="F:transmembrane transporter activity"/>
    <property type="evidence" value="ECO:0007669"/>
    <property type="project" value="TreeGrafter"/>
</dbReference>
<protein>
    <submittedName>
        <fullName evidence="9">FtsX-like permease family protein</fullName>
    </submittedName>
</protein>
<proteinExistence type="predicted"/>
<evidence type="ECO:0000259" key="7">
    <source>
        <dbReference type="Pfam" id="PF02687"/>
    </source>
</evidence>
<dbReference type="PANTHER" id="PTHR30572">
    <property type="entry name" value="MEMBRANE COMPONENT OF TRANSPORTER-RELATED"/>
    <property type="match status" value="1"/>
</dbReference>
<dbReference type="OrthoDB" id="1451596at2"/>
<feature type="domain" description="MacB-like periplasmic core" evidence="8">
    <location>
        <begin position="21"/>
        <end position="239"/>
    </location>
</feature>
<dbReference type="AlphaFoldDB" id="A0A563UJ44"/>
<evidence type="ECO:0000313" key="10">
    <source>
        <dbReference type="Proteomes" id="UP000320042"/>
    </source>
</evidence>
<keyword evidence="10" id="KW-1185">Reference proteome</keyword>
<feature type="transmembrane region" description="Helical" evidence="6">
    <location>
        <begin position="661"/>
        <end position="688"/>
    </location>
</feature>
<dbReference type="EMBL" id="VOEJ01000001">
    <property type="protein sequence ID" value="TWR31375.1"/>
    <property type="molecule type" value="Genomic_DNA"/>
</dbReference>
<dbReference type="Pfam" id="PF02687">
    <property type="entry name" value="FtsX"/>
    <property type="match status" value="2"/>
</dbReference>
<dbReference type="InterPro" id="IPR025857">
    <property type="entry name" value="MacB_PCD"/>
</dbReference>
<feature type="domain" description="MacB-like periplasmic core" evidence="8">
    <location>
        <begin position="491"/>
        <end position="626"/>
    </location>
</feature>
<feature type="domain" description="ABC3 transporter permease C-terminal" evidence="7">
    <location>
        <begin position="285"/>
        <end position="401"/>
    </location>
</feature>
<dbReference type="InterPro" id="IPR050250">
    <property type="entry name" value="Macrolide_Exporter_MacB"/>
</dbReference>
<organism evidence="9 10">
    <name type="scientific">Mucilaginibacter pallidiroseus</name>
    <dbReference type="NCBI Taxonomy" id="2599295"/>
    <lineage>
        <taxon>Bacteria</taxon>
        <taxon>Pseudomonadati</taxon>
        <taxon>Bacteroidota</taxon>
        <taxon>Sphingobacteriia</taxon>
        <taxon>Sphingobacteriales</taxon>
        <taxon>Sphingobacteriaceae</taxon>
        <taxon>Mucilaginibacter</taxon>
    </lineage>
</organism>
<evidence type="ECO:0000259" key="8">
    <source>
        <dbReference type="Pfam" id="PF12704"/>
    </source>
</evidence>
<evidence type="ECO:0000256" key="3">
    <source>
        <dbReference type="ARBA" id="ARBA00022692"/>
    </source>
</evidence>
<dbReference type="Pfam" id="PF12704">
    <property type="entry name" value="MacB_PCD"/>
    <property type="match status" value="2"/>
</dbReference>
<dbReference type="Proteomes" id="UP000320042">
    <property type="component" value="Unassembled WGS sequence"/>
</dbReference>
<dbReference type="GO" id="GO:0005886">
    <property type="term" value="C:plasma membrane"/>
    <property type="evidence" value="ECO:0007669"/>
    <property type="project" value="UniProtKB-SubCell"/>
</dbReference>
<keyword evidence="4 6" id="KW-1133">Transmembrane helix</keyword>
<evidence type="ECO:0000313" key="9">
    <source>
        <dbReference type="EMBL" id="TWR31375.1"/>
    </source>
</evidence>
<evidence type="ECO:0000256" key="2">
    <source>
        <dbReference type="ARBA" id="ARBA00022475"/>
    </source>
</evidence>
<feature type="transmembrane region" description="Helical" evidence="6">
    <location>
        <begin position="335"/>
        <end position="359"/>
    </location>
</feature>
<accession>A0A563UJ44</accession>
<evidence type="ECO:0000256" key="6">
    <source>
        <dbReference type="SAM" id="Phobius"/>
    </source>
</evidence>
<feature type="transmembrane region" description="Helical" evidence="6">
    <location>
        <begin position="20"/>
        <end position="42"/>
    </location>
</feature>
<feature type="transmembrane region" description="Helical" evidence="6">
    <location>
        <begin position="371"/>
        <end position="396"/>
    </location>
</feature>
<feature type="transmembrane region" description="Helical" evidence="6">
    <location>
        <begin position="751"/>
        <end position="774"/>
    </location>
</feature>
<dbReference type="InterPro" id="IPR003838">
    <property type="entry name" value="ABC3_permease_C"/>
</dbReference>
<reference evidence="9 10" key="1">
    <citation type="submission" date="2019-07" db="EMBL/GenBank/DDBJ databases">
        <authorList>
            <person name="Kim J."/>
        </authorList>
    </citation>
    <scope>NUCLEOTIDE SEQUENCE [LARGE SCALE GENOMIC DNA]</scope>
    <source>
        <strain evidence="10">dk17</strain>
    </source>
</reference>